<evidence type="ECO:0000313" key="2">
    <source>
        <dbReference type="EMBL" id="MDS3860586.1"/>
    </source>
</evidence>
<keyword evidence="3" id="KW-1185">Reference proteome</keyword>
<protein>
    <submittedName>
        <fullName evidence="2">CRISPR-associated protein Cas5</fullName>
    </submittedName>
</protein>
<evidence type="ECO:0000313" key="3">
    <source>
        <dbReference type="Proteomes" id="UP001268256"/>
    </source>
</evidence>
<dbReference type="RefSeq" id="WP_322877859.1">
    <property type="nucleotide sequence ID" value="NZ_JAVMIP010000005.1"/>
</dbReference>
<name>A0AAE4FTA6_9CYAN</name>
<proteinExistence type="predicted"/>
<organism evidence="2 3">
    <name type="scientific">Pseudocalidococcus azoricus BACA0444</name>
    <dbReference type="NCBI Taxonomy" id="2918990"/>
    <lineage>
        <taxon>Bacteria</taxon>
        <taxon>Bacillati</taxon>
        <taxon>Cyanobacteriota</taxon>
        <taxon>Cyanophyceae</taxon>
        <taxon>Acaryochloridales</taxon>
        <taxon>Thermosynechococcaceae</taxon>
        <taxon>Pseudocalidococcus</taxon>
        <taxon>Pseudocalidococcus azoricus</taxon>
    </lineage>
</organism>
<accession>A0AAE4FTA6</accession>
<keyword evidence="1" id="KW-0051">Antiviral defense</keyword>
<dbReference type="InterPro" id="IPR021124">
    <property type="entry name" value="CRISPR-assoc_prot_Cas5"/>
</dbReference>
<dbReference type="GO" id="GO:0043571">
    <property type="term" value="P:maintenance of CRISPR repeat elements"/>
    <property type="evidence" value="ECO:0007669"/>
    <property type="project" value="InterPro"/>
</dbReference>
<dbReference type="AlphaFoldDB" id="A0AAE4FTA6"/>
<reference evidence="3" key="1">
    <citation type="submission" date="2023-07" db="EMBL/GenBank/DDBJ databases">
        <authorList>
            <person name="Luz R."/>
            <person name="Cordeiro R."/>
            <person name="Fonseca A."/>
            <person name="Goncalves V."/>
        </authorList>
    </citation>
    <scope>NUCLEOTIDE SEQUENCE [LARGE SCALE GENOMIC DNA]</scope>
    <source>
        <strain evidence="3">BACA0444</strain>
    </source>
</reference>
<gene>
    <name evidence="2" type="primary">cas5</name>
    <name evidence="2" type="ORF">RIF25_07150</name>
</gene>
<dbReference type="EMBL" id="JAVMIP010000005">
    <property type="protein sequence ID" value="MDS3860586.1"/>
    <property type="molecule type" value="Genomic_DNA"/>
</dbReference>
<comment type="caution">
    <text evidence="2">The sequence shown here is derived from an EMBL/GenBank/DDBJ whole genome shotgun (WGS) entry which is preliminary data.</text>
</comment>
<sequence length="219" mass="25028">MITLHIEVPYASFRKSYARSLAETYPFPPPATVYGMLLSLVGERFRANHSGVKLALAFARQPRISRTLRRMSGAKYGVSRTPDFIETLCGIDFLCWVDSSQETNGRTLEARLTEAIITPERVNRTGIVSLGLSDDAVDDISLISDLPDWSEKLCQWNGNFQGWHWLNPQNNGQIELPIWVDHVGAFHTRWRRYQFEESPLLIYSEPEEDKFTPIVDPRG</sequence>
<evidence type="ECO:0000256" key="1">
    <source>
        <dbReference type="ARBA" id="ARBA00023118"/>
    </source>
</evidence>
<dbReference type="Proteomes" id="UP001268256">
    <property type="component" value="Unassembled WGS sequence"/>
</dbReference>
<dbReference type="GO" id="GO:0051607">
    <property type="term" value="P:defense response to virus"/>
    <property type="evidence" value="ECO:0007669"/>
    <property type="project" value="UniProtKB-KW"/>
</dbReference>
<dbReference type="Pfam" id="PF09704">
    <property type="entry name" value="Cas_Cas5d"/>
    <property type="match status" value="1"/>
</dbReference>
<dbReference type="InterPro" id="IPR013422">
    <property type="entry name" value="CRISPR-assoc_prot_Cas5_N"/>
</dbReference>
<dbReference type="NCBIfam" id="TIGR02593">
    <property type="entry name" value="CRISPR_cas5"/>
    <property type="match status" value="1"/>
</dbReference>